<feature type="region of interest" description="Disordered" evidence="1">
    <location>
        <begin position="1"/>
        <end position="31"/>
    </location>
</feature>
<proteinExistence type="predicted"/>
<organism evidence="2 3">
    <name type="scientific">Wolfiporia cocos (strain MD-104)</name>
    <name type="common">Brown rot fungus</name>
    <dbReference type="NCBI Taxonomy" id="742152"/>
    <lineage>
        <taxon>Eukaryota</taxon>
        <taxon>Fungi</taxon>
        <taxon>Dikarya</taxon>
        <taxon>Basidiomycota</taxon>
        <taxon>Agaricomycotina</taxon>
        <taxon>Agaricomycetes</taxon>
        <taxon>Polyporales</taxon>
        <taxon>Phaeolaceae</taxon>
        <taxon>Wolfiporia</taxon>
    </lineage>
</organism>
<feature type="compositionally biased region" description="Acidic residues" evidence="1">
    <location>
        <begin position="14"/>
        <end position="29"/>
    </location>
</feature>
<feature type="compositionally biased region" description="Polar residues" evidence="1">
    <location>
        <begin position="209"/>
        <end position="220"/>
    </location>
</feature>
<evidence type="ECO:0000313" key="2">
    <source>
        <dbReference type="EMBL" id="PCH37294.1"/>
    </source>
</evidence>
<evidence type="ECO:0000256" key="1">
    <source>
        <dbReference type="SAM" id="MobiDB-lite"/>
    </source>
</evidence>
<feature type="region of interest" description="Disordered" evidence="1">
    <location>
        <begin position="179"/>
        <end position="231"/>
    </location>
</feature>
<dbReference type="AlphaFoldDB" id="A0A2H3JKX1"/>
<name>A0A2H3JKX1_WOLCO</name>
<accession>A0A2H3JKX1</accession>
<evidence type="ECO:0000313" key="3">
    <source>
        <dbReference type="Proteomes" id="UP000218811"/>
    </source>
</evidence>
<feature type="compositionally biased region" description="Gly residues" evidence="1">
    <location>
        <begin position="222"/>
        <end position="231"/>
    </location>
</feature>
<gene>
    <name evidence="2" type="ORF">WOLCODRAFT_158014</name>
</gene>
<protein>
    <submittedName>
        <fullName evidence="2">Uncharacterized protein</fullName>
    </submittedName>
</protein>
<dbReference type="Proteomes" id="UP000218811">
    <property type="component" value="Unassembled WGS sequence"/>
</dbReference>
<reference evidence="2 3" key="1">
    <citation type="journal article" date="2012" name="Science">
        <title>The Paleozoic origin of enzymatic lignin decomposition reconstructed from 31 fungal genomes.</title>
        <authorList>
            <person name="Floudas D."/>
            <person name="Binder M."/>
            <person name="Riley R."/>
            <person name="Barry K."/>
            <person name="Blanchette R.A."/>
            <person name="Henrissat B."/>
            <person name="Martinez A.T."/>
            <person name="Otillar R."/>
            <person name="Spatafora J.W."/>
            <person name="Yadav J.S."/>
            <person name="Aerts A."/>
            <person name="Benoit I."/>
            <person name="Boyd A."/>
            <person name="Carlson A."/>
            <person name="Copeland A."/>
            <person name="Coutinho P.M."/>
            <person name="de Vries R.P."/>
            <person name="Ferreira P."/>
            <person name="Findley K."/>
            <person name="Foster B."/>
            <person name="Gaskell J."/>
            <person name="Glotzer D."/>
            <person name="Gorecki P."/>
            <person name="Heitman J."/>
            <person name="Hesse C."/>
            <person name="Hori C."/>
            <person name="Igarashi K."/>
            <person name="Jurgens J.A."/>
            <person name="Kallen N."/>
            <person name="Kersten P."/>
            <person name="Kohler A."/>
            <person name="Kuees U."/>
            <person name="Kumar T.K.A."/>
            <person name="Kuo A."/>
            <person name="LaButti K."/>
            <person name="Larrondo L.F."/>
            <person name="Lindquist E."/>
            <person name="Ling A."/>
            <person name="Lombard V."/>
            <person name="Lucas S."/>
            <person name="Lundell T."/>
            <person name="Martin R."/>
            <person name="McLaughlin D.J."/>
            <person name="Morgenstern I."/>
            <person name="Morin E."/>
            <person name="Murat C."/>
            <person name="Nagy L.G."/>
            <person name="Nolan M."/>
            <person name="Ohm R.A."/>
            <person name="Patyshakuliyeva A."/>
            <person name="Rokas A."/>
            <person name="Ruiz-Duenas F.J."/>
            <person name="Sabat G."/>
            <person name="Salamov A."/>
            <person name="Samejima M."/>
            <person name="Schmutz J."/>
            <person name="Slot J.C."/>
            <person name="St John F."/>
            <person name="Stenlid J."/>
            <person name="Sun H."/>
            <person name="Sun S."/>
            <person name="Syed K."/>
            <person name="Tsang A."/>
            <person name="Wiebenga A."/>
            <person name="Young D."/>
            <person name="Pisabarro A."/>
            <person name="Eastwood D.C."/>
            <person name="Martin F."/>
            <person name="Cullen D."/>
            <person name="Grigoriev I.V."/>
            <person name="Hibbett D.S."/>
        </authorList>
    </citation>
    <scope>NUCLEOTIDE SEQUENCE [LARGE SCALE GENOMIC DNA]</scope>
    <source>
        <strain evidence="2 3">MD-104</strain>
    </source>
</reference>
<keyword evidence="3" id="KW-1185">Reference proteome</keyword>
<sequence length="231" mass="25198">MPYPAGDAAREEIDFFDYDDDGESGEESNESGFVQEDLDEGGALAMSILQDEHASVNELQEIQFLFAYDSHFTDKGKQTGIKWQSDFELYRCKITLMESEQQNSLFCFYNEIVFPGISLGINETVQTQGDGSQPDEDDFDSELHALDQRNAENPTDVNLSIPEATIPAAENFLQTVPTASSANGSEQALEAPALQSTGQKAKRTRKPNSAHTVESANTHKASGGGCAKRSG</sequence>
<dbReference type="EMBL" id="KB467920">
    <property type="protein sequence ID" value="PCH37294.1"/>
    <property type="molecule type" value="Genomic_DNA"/>
</dbReference>